<dbReference type="Proteomes" id="UP001500618">
    <property type="component" value="Unassembled WGS sequence"/>
</dbReference>
<dbReference type="InterPro" id="IPR003779">
    <property type="entry name" value="CMD-like"/>
</dbReference>
<evidence type="ECO:0000259" key="2">
    <source>
        <dbReference type="Pfam" id="PF02627"/>
    </source>
</evidence>
<reference evidence="3 4" key="1">
    <citation type="journal article" date="2019" name="Int. J. Syst. Evol. Microbiol.">
        <title>The Global Catalogue of Microorganisms (GCM) 10K type strain sequencing project: providing services to taxonomists for standard genome sequencing and annotation.</title>
        <authorList>
            <consortium name="The Broad Institute Genomics Platform"/>
            <consortium name="The Broad Institute Genome Sequencing Center for Infectious Disease"/>
            <person name="Wu L."/>
            <person name="Ma J."/>
        </authorList>
    </citation>
    <scope>NUCLEOTIDE SEQUENCE [LARGE SCALE GENOMIC DNA]</scope>
    <source>
        <strain evidence="3 4">JCM 14718</strain>
    </source>
</reference>
<accession>A0ABN2J7A6</accession>
<evidence type="ECO:0008006" key="5">
    <source>
        <dbReference type="Google" id="ProtNLM"/>
    </source>
</evidence>
<dbReference type="InterPro" id="IPR029032">
    <property type="entry name" value="AhpD-like"/>
</dbReference>
<evidence type="ECO:0000259" key="1">
    <source>
        <dbReference type="Pfam" id="PF00561"/>
    </source>
</evidence>
<evidence type="ECO:0000313" key="3">
    <source>
        <dbReference type="EMBL" id="GAA1719445.1"/>
    </source>
</evidence>
<gene>
    <name evidence="3" type="ORF">GCM10009765_79760</name>
</gene>
<dbReference type="PANTHER" id="PTHR43194">
    <property type="entry name" value="HYDROLASE ALPHA/BETA FOLD FAMILY"/>
    <property type="match status" value="1"/>
</dbReference>
<dbReference type="SUPFAM" id="SSF69118">
    <property type="entry name" value="AhpD-like"/>
    <property type="match status" value="1"/>
</dbReference>
<evidence type="ECO:0000313" key="4">
    <source>
        <dbReference type="Proteomes" id="UP001500618"/>
    </source>
</evidence>
<feature type="domain" description="AB hydrolase-1" evidence="1">
    <location>
        <begin position="164"/>
        <end position="385"/>
    </location>
</feature>
<dbReference type="InterPro" id="IPR050228">
    <property type="entry name" value="Carboxylesterase_BioH"/>
</dbReference>
<organism evidence="3 4">
    <name type="scientific">Fodinicola feengrottensis</name>
    <dbReference type="NCBI Taxonomy" id="435914"/>
    <lineage>
        <taxon>Bacteria</taxon>
        <taxon>Bacillati</taxon>
        <taxon>Actinomycetota</taxon>
        <taxon>Actinomycetes</taxon>
        <taxon>Mycobacteriales</taxon>
        <taxon>Fodinicola</taxon>
    </lineage>
</organism>
<dbReference type="PRINTS" id="PR00111">
    <property type="entry name" value="ABHYDROLASE"/>
</dbReference>
<dbReference type="InterPro" id="IPR000073">
    <property type="entry name" value="AB_hydrolase_1"/>
</dbReference>
<dbReference type="Pfam" id="PF02627">
    <property type="entry name" value="CMD"/>
    <property type="match status" value="1"/>
</dbReference>
<dbReference type="SUPFAM" id="SSF53474">
    <property type="entry name" value="alpha/beta-Hydrolases"/>
    <property type="match status" value="1"/>
</dbReference>
<dbReference type="InterPro" id="IPR029058">
    <property type="entry name" value="AB_hydrolase_fold"/>
</dbReference>
<dbReference type="Gene3D" id="3.40.50.1820">
    <property type="entry name" value="alpha/beta hydrolase"/>
    <property type="match status" value="1"/>
</dbReference>
<dbReference type="Gene3D" id="1.20.1290.10">
    <property type="entry name" value="AhpD-like"/>
    <property type="match status" value="1"/>
</dbReference>
<proteinExistence type="predicted"/>
<dbReference type="Pfam" id="PF00561">
    <property type="entry name" value="Abhydrolase_1"/>
    <property type="match status" value="1"/>
</dbReference>
<protein>
    <recommendedName>
        <fullName evidence="5">Alpha/beta fold hydrolase</fullName>
    </recommendedName>
</protein>
<dbReference type="EMBL" id="BAAANY010000043">
    <property type="protein sequence ID" value="GAA1719445.1"/>
    <property type="molecule type" value="Genomic_DNA"/>
</dbReference>
<keyword evidence="4" id="KW-1185">Reference proteome</keyword>
<comment type="caution">
    <text evidence="3">The sequence shown here is derived from an EMBL/GenBank/DDBJ whole genome shotgun (WGS) entry which is preliminary data.</text>
</comment>
<name>A0ABN2J7A6_9ACTN</name>
<sequence>MLLRLESTDRTWERIVNRYARGESEFKGLMGSSPGQTLAEVRRRSPQLYDAVVEGAFGGTLSQAEFDRAGRELATVAVLAALGGAEPQLAVHTRAALDHGIVASELRALCEHVSVYAGFPRALNALRVVDEVLAEAGIARPAELRRVQLRDHETVVAERGDSGPAVVLVHALGLDWRMWEPVLDQLADGRRVYAYDVRGHGWAAGSPTPFTMADTANDLFGVLDALKIERAHLVGLSYGGGIVQAAAVRRPDRVASLALLSTTDYPFDAFESRARSGETDGMRAQVVPSLTRWFTPEALAVGGWGVRYARERVLRGNPRDWAAAWRSFISLDVQGKLADFGGPTLVLAGERDVSTTPEIMSGIARRIPGATYQELPGTPHMQTLEQPERVAAALSDFLPQS</sequence>
<dbReference type="PANTHER" id="PTHR43194:SF5">
    <property type="entry name" value="PIMELOYL-[ACYL-CARRIER PROTEIN] METHYL ESTER ESTERASE"/>
    <property type="match status" value="1"/>
</dbReference>
<feature type="domain" description="Carboxymuconolactone decarboxylase-like" evidence="2">
    <location>
        <begin position="46"/>
        <end position="131"/>
    </location>
</feature>